<dbReference type="AlphaFoldDB" id="A0A6I5ZP17"/>
<protein>
    <recommendedName>
        <fullName evidence="2">Dicarboxylate carrier MatC N-terminal domain-containing protein</fullName>
    </recommendedName>
</protein>
<keyword evidence="1" id="KW-1133">Transmembrane helix</keyword>
<feature type="transmembrane region" description="Helical" evidence="1">
    <location>
        <begin position="273"/>
        <end position="291"/>
    </location>
</feature>
<dbReference type="Proteomes" id="UP000425916">
    <property type="component" value="Chromosome"/>
</dbReference>
<dbReference type="Pfam" id="PF07158">
    <property type="entry name" value="MatC_N"/>
    <property type="match status" value="1"/>
</dbReference>
<gene>
    <name evidence="3" type="ORF">MGLY_09740</name>
</gene>
<feature type="transmembrane region" description="Helical" evidence="1">
    <location>
        <begin position="94"/>
        <end position="112"/>
    </location>
</feature>
<evidence type="ECO:0000256" key="1">
    <source>
        <dbReference type="SAM" id="Phobius"/>
    </source>
</evidence>
<sequence>MLQMSVPVVSLLALIFIIIISCIMPLNIGAMSLGLALVVGHYIGGLKVADILKSYPTNILIMLAGTTYLFSLAQVNGTLEKIVKYTLKGVKGNAAILPIIFFLLAFVLSSMGPGQITIAALMAPMAMLLAEEAGISPLLMAIVVGNGGQAGAMSPIAPAGVIAAGLTQKMGLTGVSGILWLNQFLGHFIVSILAYIIYGGLKLWKVKEPGQRQSLVDMQVEPFTRNQLITLVAILIFIIGALFFKMDVGLGGFLIGTVLALFKIADEGKAIKQMPWGTILFVTGVTVLVDLMSKIGGMDLFASIIARFSTPLTLTLVTGFLAALISAYASTIGVILPAFIPMAPMLLQKVGAPATDLIPLLSTIVVCGFLTDLSPLSTTGAIFYANAGEKTNKQKLFRDMLIWGLSMSVVGAVVSWLAFTVLRLP</sequence>
<accession>A0A6I5ZP17</accession>
<evidence type="ECO:0000313" key="3">
    <source>
        <dbReference type="EMBL" id="QGP91633.1"/>
    </source>
</evidence>
<name>A0A6I5ZP17_9FIRM</name>
<keyword evidence="4" id="KW-1185">Reference proteome</keyword>
<dbReference type="InterPro" id="IPR009827">
    <property type="entry name" value="MatC_N"/>
</dbReference>
<feature type="transmembrane region" description="Helical" evidence="1">
    <location>
        <begin position="184"/>
        <end position="204"/>
    </location>
</feature>
<feature type="transmembrane region" description="Helical" evidence="1">
    <location>
        <begin position="12"/>
        <end position="43"/>
    </location>
</feature>
<reference evidence="3 4" key="1">
    <citation type="submission" date="2019-11" db="EMBL/GenBank/DDBJ databases">
        <title>Genome sequence of Moorella glycerini DSM11254.</title>
        <authorList>
            <person name="Poehlein A."/>
            <person name="Boeer T."/>
            <person name="Daniel R."/>
        </authorList>
    </citation>
    <scope>NUCLEOTIDE SEQUENCE [LARGE SCALE GENOMIC DNA]</scope>
    <source>
        <strain evidence="3 4">DSM 11254</strain>
    </source>
</reference>
<dbReference type="EMBL" id="CP046244">
    <property type="protein sequence ID" value="QGP91633.1"/>
    <property type="molecule type" value="Genomic_DNA"/>
</dbReference>
<feature type="transmembrane region" description="Helical" evidence="1">
    <location>
        <begin position="312"/>
        <end position="340"/>
    </location>
</feature>
<feature type="domain" description="Dicarboxylate carrier MatC N-terminal" evidence="2">
    <location>
        <begin position="4"/>
        <end position="152"/>
    </location>
</feature>
<proteinExistence type="predicted"/>
<feature type="transmembrane region" description="Helical" evidence="1">
    <location>
        <begin position="228"/>
        <end position="261"/>
    </location>
</feature>
<keyword evidence="1" id="KW-0472">Membrane</keyword>
<organism evidence="3 4">
    <name type="scientific">Neomoorella glycerini</name>
    <dbReference type="NCBI Taxonomy" id="55779"/>
    <lineage>
        <taxon>Bacteria</taxon>
        <taxon>Bacillati</taxon>
        <taxon>Bacillota</taxon>
        <taxon>Clostridia</taxon>
        <taxon>Neomoorellales</taxon>
        <taxon>Neomoorellaceae</taxon>
        <taxon>Neomoorella</taxon>
    </lineage>
</organism>
<keyword evidence="1" id="KW-0812">Transmembrane</keyword>
<evidence type="ECO:0000313" key="4">
    <source>
        <dbReference type="Proteomes" id="UP000425916"/>
    </source>
</evidence>
<feature type="transmembrane region" description="Helical" evidence="1">
    <location>
        <begin position="396"/>
        <end position="419"/>
    </location>
</feature>
<evidence type="ECO:0000259" key="2">
    <source>
        <dbReference type="Pfam" id="PF07158"/>
    </source>
</evidence>
<feature type="transmembrane region" description="Helical" evidence="1">
    <location>
        <begin position="55"/>
        <end position="73"/>
    </location>
</feature>